<dbReference type="PANTHER" id="PTHR43004:SF19">
    <property type="entry name" value="BINDING MONOOXYGENASE, PUTATIVE (JCVI)-RELATED"/>
    <property type="match status" value="1"/>
</dbReference>
<dbReference type="Proteomes" id="UP000814176">
    <property type="component" value="Unassembled WGS sequence"/>
</dbReference>
<dbReference type="InterPro" id="IPR002938">
    <property type="entry name" value="FAD-bd"/>
</dbReference>
<dbReference type="GeneID" id="72009954"/>
<keyword evidence="4" id="KW-0274">FAD</keyword>
<keyword evidence="10" id="KW-1185">Reference proteome</keyword>
<comment type="similarity">
    <text evidence="2">Belongs to the PheA/TfdB FAD monooxygenase family.</text>
</comment>
<dbReference type="InterPro" id="IPR036188">
    <property type="entry name" value="FAD/NAD-bd_sf"/>
</dbReference>
<dbReference type="Gene3D" id="3.50.50.60">
    <property type="entry name" value="FAD/NAD(P)-binding domain"/>
    <property type="match status" value="1"/>
</dbReference>
<name>A0ABQ8KWK8_9APHY</name>
<organism evidence="9 10">
    <name type="scientific">Rhodofomes roseus</name>
    <dbReference type="NCBI Taxonomy" id="34475"/>
    <lineage>
        <taxon>Eukaryota</taxon>
        <taxon>Fungi</taxon>
        <taxon>Dikarya</taxon>
        <taxon>Basidiomycota</taxon>
        <taxon>Agaricomycotina</taxon>
        <taxon>Agaricomycetes</taxon>
        <taxon>Polyporales</taxon>
        <taxon>Rhodofomes</taxon>
    </lineage>
</organism>
<protein>
    <submittedName>
        <fullName evidence="9">Monooxygenase</fullName>
    </submittedName>
</protein>
<dbReference type="InterPro" id="IPR038220">
    <property type="entry name" value="PHOX_C_sf"/>
</dbReference>
<dbReference type="PANTHER" id="PTHR43004">
    <property type="entry name" value="TRK SYSTEM POTASSIUM UPTAKE PROTEIN"/>
    <property type="match status" value="1"/>
</dbReference>
<dbReference type="EMBL" id="JADCUA010000001">
    <property type="protein sequence ID" value="KAH9843675.1"/>
    <property type="molecule type" value="Genomic_DNA"/>
</dbReference>
<evidence type="ECO:0000256" key="5">
    <source>
        <dbReference type="ARBA" id="ARBA00023002"/>
    </source>
</evidence>
<evidence type="ECO:0000259" key="7">
    <source>
        <dbReference type="Pfam" id="PF01494"/>
    </source>
</evidence>
<comment type="caution">
    <text evidence="9">The sequence shown here is derived from an EMBL/GenBank/DDBJ whole genome shotgun (WGS) entry which is preliminary data.</text>
</comment>
<dbReference type="GO" id="GO:0004497">
    <property type="term" value="F:monooxygenase activity"/>
    <property type="evidence" value="ECO:0007669"/>
    <property type="project" value="UniProtKB-KW"/>
</dbReference>
<gene>
    <name evidence="9" type="ORF">C8Q71DRAFT_9661</name>
</gene>
<dbReference type="SUPFAM" id="SSF52833">
    <property type="entry name" value="Thioredoxin-like"/>
    <property type="match status" value="1"/>
</dbReference>
<keyword evidence="3" id="KW-0285">Flavoprotein</keyword>
<sequence length="556" mass="60020">MATSSTPVLIAGAGPTGLVLGLTLLQNGIQVRIIDKDANRHPGQRGSGLQPRTLELFRFLGVLDDVLAKALSGFQRREYKPGGVETLKISTIAPIEDPTPSTPYMNAKMLGQYNTEAILRSHIERLGGSVEYGTELRSFVQHPDRVEAVLATKDGETEKTETVVAHWIVGSDGARGVVRKQLGLSFLGETRVEGQFLLGLVETQGLDTEYWHMWGSIGVGGLLLIPTERPGWFSFITTGVTDSEKLLADRDGLIATFYRLVERTDLVFGQLEAVSYYRPNIRMVDKFGEGRVFVAGDAAHVHSPAGGQGLNSSVQDAFNIAWKLALVEKGLASPSLLATYTEERLPVIAAMLQKSTKLYDAMQNNAEEGWNRGGDLRMLGVNYRWSLIVVDERTPKAQSPESVNPYGSGNDGELRAGDRAPDAPGLVPVRAGTTVADGATSLFNVFNPSRHTVLLLNLPAEKAEQIVRAAQRYPIGSIKTVVVLPQGTSDPQVAGQPDLAAVDKDGHAYAGYLVSPEKPTVVIVRPDGVVGGIVYDLSGFEKYFRGVFSVVIGDAL</sequence>
<reference evidence="9 10" key="1">
    <citation type="journal article" date="2021" name="Environ. Microbiol.">
        <title>Gene family expansions and transcriptome signatures uncover fungal adaptations to wood decay.</title>
        <authorList>
            <person name="Hage H."/>
            <person name="Miyauchi S."/>
            <person name="Viragh M."/>
            <person name="Drula E."/>
            <person name="Min B."/>
            <person name="Chaduli D."/>
            <person name="Navarro D."/>
            <person name="Favel A."/>
            <person name="Norest M."/>
            <person name="Lesage-Meessen L."/>
            <person name="Balint B."/>
            <person name="Merenyi Z."/>
            <person name="de Eugenio L."/>
            <person name="Morin E."/>
            <person name="Martinez A.T."/>
            <person name="Baldrian P."/>
            <person name="Stursova M."/>
            <person name="Martinez M.J."/>
            <person name="Novotny C."/>
            <person name="Magnuson J.K."/>
            <person name="Spatafora J.W."/>
            <person name="Maurice S."/>
            <person name="Pangilinan J."/>
            <person name="Andreopoulos W."/>
            <person name="LaButti K."/>
            <person name="Hundley H."/>
            <person name="Na H."/>
            <person name="Kuo A."/>
            <person name="Barry K."/>
            <person name="Lipzen A."/>
            <person name="Henrissat B."/>
            <person name="Riley R."/>
            <person name="Ahrendt S."/>
            <person name="Nagy L.G."/>
            <person name="Grigoriev I.V."/>
            <person name="Martin F."/>
            <person name="Rosso M.N."/>
        </authorList>
    </citation>
    <scope>NUCLEOTIDE SEQUENCE [LARGE SCALE GENOMIC DNA]</scope>
    <source>
        <strain evidence="9 10">CIRM-BRFM 1785</strain>
    </source>
</reference>
<evidence type="ECO:0000256" key="4">
    <source>
        <dbReference type="ARBA" id="ARBA00022827"/>
    </source>
</evidence>
<dbReference type="Pfam" id="PF07976">
    <property type="entry name" value="Phe_hydrox_dim"/>
    <property type="match status" value="1"/>
</dbReference>
<dbReference type="Gene3D" id="3.30.70.2450">
    <property type="match status" value="1"/>
</dbReference>
<dbReference type="PRINTS" id="PR00420">
    <property type="entry name" value="RNGMNOXGNASE"/>
</dbReference>
<dbReference type="Pfam" id="PF01494">
    <property type="entry name" value="FAD_binding_3"/>
    <property type="match status" value="1"/>
</dbReference>
<accession>A0ABQ8KWK8</accession>
<feature type="domain" description="FAD-binding" evidence="7">
    <location>
        <begin position="6"/>
        <end position="354"/>
    </location>
</feature>
<feature type="compositionally biased region" description="Polar residues" evidence="6">
    <location>
        <begin position="396"/>
        <end position="407"/>
    </location>
</feature>
<dbReference type="InterPro" id="IPR012941">
    <property type="entry name" value="Phe_hydrox_C_dim_dom"/>
</dbReference>
<evidence type="ECO:0000256" key="6">
    <source>
        <dbReference type="SAM" id="MobiDB-lite"/>
    </source>
</evidence>
<evidence type="ECO:0000313" key="10">
    <source>
        <dbReference type="Proteomes" id="UP000814176"/>
    </source>
</evidence>
<evidence type="ECO:0000256" key="2">
    <source>
        <dbReference type="ARBA" id="ARBA00007801"/>
    </source>
</evidence>
<dbReference type="SUPFAM" id="SSF51905">
    <property type="entry name" value="FAD/NAD(P)-binding domain"/>
    <property type="match status" value="1"/>
</dbReference>
<keyword evidence="9" id="KW-0503">Monooxygenase</keyword>
<feature type="domain" description="Phenol hydroxylase-like C-terminal dimerisation" evidence="8">
    <location>
        <begin position="503"/>
        <end position="548"/>
    </location>
</feature>
<evidence type="ECO:0000256" key="3">
    <source>
        <dbReference type="ARBA" id="ARBA00022630"/>
    </source>
</evidence>
<dbReference type="Gene3D" id="3.40.30.20">
    <property type="match status" value="1"/>
</dbReference>
<dbReference type="RefSeq" id="XP_047784485.1">
    <property type="nucleotide sequence ID" value="XM_047929222.1"/>
</dbReference>
<evidence type="ECO:0000313" key="9">
    <source>
        <dbReference type="EMBL" id="KAH9843675.1"/>
    </source>
</evidence>
<evidence type="ECO:0000256" key="1">
    <source>
        <dbReference type="ARBA" id="ARBA00001974"/>
    </source>
</evidence>
<comment type="cofactor">
    <cofactor evidence="1">
        <name>FAD</name>
        <dbReference type="ChEBI" id="CHEBI:57692"/>
    </cofactor>
</comment>
<evidence type="ECO:0000259" key="8">
    <source>
        <dbReference type="Pfam" id="PF07976"/>
    </source>
</evidence>
<dbReference type="InterPro" id="IPR050641">
    <property type="entry name" value="RIFMO-like"/>
</dbReference>
<dbReference type="InterPro" id="IPR036249">
    <property type="entry name" value="Thioredoxin-like_sf"/>
</dbReference>
<keyword evidence="5" id="KW-0560">Oxidoreductase</keyword>
<proteinExistence type="inferred from homology"/>
<feature type="region of interest" description="Disordered" evidence="6">
    <location>
        <begin position="394"/>
        <end position="419"/>
    </location>
</feature>